<dbReference type="EMBL" id="JBHTHX010000835">
    <property type="protein sequence ID" value="MFD0887171.1"/>
    <property type="molecule type" value="Genomic_DNA"/>
</dbReference>
<sequence length="84" mass="9340">MSGPARLKPWEVGDDPWAITEPPSPEQLSPEHHRRARRPGRRRLDDRLALQGVLFVPRPASPGSARRKSPSGSARRKSRGTARA</sequence>
<feature type="compositionally biased region" description="Basic residues" evidence="1">
    <location>
        <begin position="65"/>
        <end position="84"/>
    </location>
</feature>
<dbReference type="Proteomes" id="UP001597024">
    <property type="component" value="Unassembled WGS sequence"/>
</dbReference>
<proteinExistence type="predicted"/>
<accession>A0ABW3DTI7</accession>
<evidence type="ECO:0000313" key="2">
    <source>
        <dbReference type="EMBL" id="MFD0887171.1"/>
    </source>
</evidence>
<feature type="compositionally biased region" description="Basic residues" evidence="1">
    <location>
        <begin position="32"/>
        <end position="41"/>
    </location>
</feature>
<evidence type="ECO:0000313" key="3">
    <source>
        <dbReference type="Proteomes" id="UP001597024"/>
    </source>
</evidence>
<name>A0ABW3DTI7_9ACTN</name>
<evidence type="ECO:0000256" key="1">
    <source>
        <dbReference type="SAM" id="MobiDB-lite"/>
    </source>
</evidence>
<protein>
    <submittedName>
        <fullName evidence="2">Uncharacterized protein</fullName>
    </submittedName>
</protein>
<keyword evidence="3" id="KW-1185">Reference proteome</keyword>
<reference evidence="3" key="1">
    <citation type="journal article" date="2019" name="Int. J. Syst. Evol. Microbiol.">
        <title>The Global Catalogue of Microorganisms (GCM) 10K type strain sequencing project: providing services to taxonomists for standard genome sequencing and annotation.</title>
        <authorList>
            <consortium name="The Broad Institute Genomics Platform"/>
            <consortium name="The Broad Institute Genome Sequencing Center for Infectious Disease"/>
            <person name="Wu L."/>
            <person name="Ma J."/>
        </authorList>
    </citation>
    <scope>NUCLEOTIDE SEQUENCE [LARGE SCALE GENOMIC DNA]</scope>
    <source>
        <strain evidence="3">CCUG 62974</strain>
    </source>
</reference>
<gene>
    <name evidence="2" type="ORF">ACFQ08_21715</name>
</gene>
<organism evidence="2 3">
    <name type="scientific">Streptosporangium algeriense</name>
    <dbReference type="NCBI Taxonomy" id="1682748"/>
    <lineage>
        <taxon>Bacteria</taxon>
        <taxon>Bacillati</taxon>
        <taxon>Actinomycetota</taxon>
        <taxon>Actinomycetes</taxon>
        <taxon>Streptosporangiales</taxon>
        <taxon>Streptosporangiaceae</taxon>
        <taxon>Streptosporangium</taxon>
    </lineage>
</organism>
<feature type="region of interest" description="Disordered" evidence="1">
    <location>
        <begin position="1"/>
        <end position="84"/>
    </location>
</feature>
<comment type="caution">
    <text evidence="2">The sequence shown here is derived from an EMBL/GenBank/DDBJ whole genome shotgun (WGS) entry which is preliminary data.</text>
</comment>